<reference evidence="1 2" key="1">
    <citation type="journal article" date="2020" name="Harmful Algae">
        <title>Molecular and morphological characterization of a novel dihydroanatoxin-a producing Microcoleus species (cyanobacteria) from the Russian River, California, USA.</title>
        <authorList>
            <person name="Conklin K.Y."/>
            <person name="Stancheva R."/>
            <person name="Otten T.G."/>
            <person name="Fadness R."/>
            <person name="Boyer G.L."/>
            <person name="Read B."/>
            <person name="Zhang X."/>
            <person name="Sheath R.G."/>
        </authorList>
    </citation>
    <scope>NUCLEOTIDE SEQUENCE [LARGE SCALE GENOMIC DNA]</scope>
    <source>
        <strain evidence="1 2">PTRS2</strain>
    </source>
</reference>
<dbReference type="RefSeq" id="WP_340517096.1">
    <property type="nucleotide sequence ID" value="NZ_JBBLXS010000181.1"/>
</dbReference>
<protein>
    <submittedName>
        <fullName evidence="1">Uncharacterized protein</fullName>
    </submittedName>
</protein>
<name>A0ABU8YPG3_9CYAN</name>
<organism evidence="1 2">
    <name type="scientific">Microcoleus anatoxicus PTRS2</name>
    <dbReference type="NCBI Taxonomy" id="2705321"/>
    <lineage>
        <taxon>Bacteria</taxon>
        <taxon>Bacillati</taxon>
        <taxon>Cyanobacteriota</taxon>
        <taxon>Cyanophyceae</taxon>
        <taxon>Oscillatoriophycideae</taxon>
        <taxon>Oscillatoriales</taxon>
        <taxon>Microcoleaceae</taxon>
        <taxon>Microcoleus</taxon>
        <taxon>Microcoleus anatoxicus</taxon>
    </lineage>
</organism>
<sequence length="344" mass="38209">MDLTQPYLPQSWVNGQGLNEVVESVKDFFGGVINTATKVWDNFQKYIRGKEIGNIFAPGVKVNFGDWLDADPLGAFAGGLAVGLQWVVEFFVTGAALKGVSAFLKGGGLIMRVGGKITGMLDRVRPIIQLAKGKILQKLGLGQMVRWGVGATQRIWNFDWNQSDMKIRKQQQQLLENLAPQWGEAIGSILGTFCGFSLGRLAQANQHKIIRFNPSIMAKLQELKLNSFDEDSDLWEEAVENLKSAVNASTRVASQLLGLEAFLNIRKIIRGGAKLINLKAIFPNAGKWLESWGEEEREPWSFAKKQEAFVEKFPEGWKRETAEEGIEAFQDACAESLIKVSYAL</sequence>
<proteinExistence type="predicted"/>
<comment type="caution">
    <text evidence="1">The sequence shown here is derived from an EMBL/GenBank/DDBJ whole genome shotgun (WGS) entry which is preliminary data.</text>
</comment>
<accession>A0ABU8YPG3</accession>
<gene>
    <name evidence="1" type="ORF">WMG39_14830</name>
</gene>
<dbReference type="EMBL" id="JBBLXS010000181">
    <property type="protein sequence ID" value="MEK0186113.1"/>
    <property type="molecule type" value="Genomic_DNA"/>
</dbReference>
<keyword evidence="2" id="KW-1185">Reference proteome</keyword>
<evidence type="ECO:0000313" key="1">
    <source>
        <dbReference type="EMBL" id="MEK0186113.1"/>
    </source>
</evidence>
<evidence type="ECO:0000313" key="2">
    <source>
        <dbReference type="Proteomes" id="UP001384579"/>
    </source>
</evidence>
<dbReference type="Proteomes" id="UP001384579">
    <property type="component" value="Unassembled WGS sequence"/>
</dbReference>